<feature type="non-terminal residue" evidence="1">
    <location>
        <position position="95"/>
    </location>
</feature>
<sequence length="95" mass="10540">MANDNRIIRPGDYSLTKAEILSYRLVDGEKPFTIDIRGIIATISLTENIENPFMEGVIQLYDANDIRTLLPITGLERLHLRFNTPGVSGVNAVAP</sequence>
<evidence type="ECO:0000313" key="1">
    <source>
        <dbReference type="EMBL" id="SVE12179.1"/>
    </source>
</evidence>
<organism evidence="1">
    <name type="scientific">marine metagenome</name>
    <dbReference type="NCBI Taxonomy" id="408172"/>
    <lineage>
        <taxon>unclassified sequences</taxon>
        <taxon>metagenomes</taxon>
        <taxon>ecological metagenomes</taxon>
    </lineage>
</organism>
<protein>
    <submittedName>
        <fullName evidence="1">Uncharacterized protein</fullName>
    </submittedName>
</protein>
<proteinExistence type="predicted"/>
<gene>
    <name evidence="1" type="ORF">METZ01_LOCUS465033</name>
</gene>
<dbReference type="EMBL" id="UINC01195560">
    <property type="protein sequence ID" value="SVE12179.1"/>
    <property type="molecule type" value="Genomic_DNA"/>
</dbReference>
<reference evidence="1" key="1">
    <citation type="submission" date="2018-05" db="EMBL/GenBank/DDBJ databases">
        <authorList>
            <person name="Lanie J.A."/>
            <person name="Ng W.-L."/>
            <person name="Kazmierczak K.M."/>
            <person name="Andrzejewski T.M."/>
            <person name="Davidsen T.M."/>
            <person name="Wayne K.J."/>
            <person name="Tettelin H."/>
            <person name="Glass J.I."/>
            <person name="Rusch D."/>
            <person name="Podicherti R."/>
            <person name="Tsui H.-C.T."/>
            <person name="Winkler M.E."/>
        </authorList>
    </citation>
    <scope>NUCLEOTIDE SEQUENCE</scope>
</reference>
<dbReference type="AlphaFoldDB" id="A0A383AXB3"/>
<accession>A0A383AXB3</accession>
<name>A0A383AXB3_9ZZZZ</name>